<gene>
    <name evidence="7" type="ORF">D9758_014066</name>
</gene>
<sequence>MSSSSTSVNSSRQYSEGSLDPEAILSELAPNTRRANPSASAQFWPSSSPASLYAFLIFVLPCNIQSDTLQELIHYFKYASSAYTPVCPRPNRAHLVTHFSNPVTDIQGFVARDNERKEIIIAFRGSASVADILLDSQIILVPFLTPGIIAPHGIKVHSGFLIAWDSIAASVFPIVISQLALHPDIRRIITVGHSLGGAISTLAAMSIMIRQHEEGADVLRGREIKNYSYGAPRAGNKTFAEFVNNHLGVNAYRVVHADDG</sequence>
<evidence type="ECO:0000259" key="6">
    <source>
        <dbReference type="Pfam" id="PF01764"/>
    </source>
</evidence>
<evidence type="ECO:0000256" key="4">
    <source>
        <dbReference type="ARBA" id="ARBA00048461"/>
    </source>
</evidence>
<keyword evidence="8" id="KW-1185">Reference proteome</keyword>
<dbReference type="InterPro" id="IPR002921">
    <property type="entry name" value="Fungal_lipase-type"/>
</dbReference>
<evidence type="ECO:0000313" key="8">
    <source>
        <dbReference type="Proteomes" id="UP000559256"/>
    </source>
</evidence>
<evidence type="ECO:0000256" key="5">
    <source>
        <dbReference type="SAM" id="MobiDB-lite"/>
    </source>
</evidence>
<dbReference type="Pfam" id="PF01764">
    <property type="entry name" value="Lipase_3"/>
    <property type="match status" value="1"/>
</dbReference>
<feature type="region of interest" description="Disordered" evidence="5">
    <location>
        <begin position="1"/>
        <end position="20"/>
    </location>
</feature>
<protein>
    <recommendedName>
        <fullName evidence="6">Fungal lipase-type domain-containing protein</fullName>
    </recommendedName>
</protein>
<feature type="compositionally biased region" description="Low complexity" evidence="5">
    <location>
        <begin position="1"/>
        <end position="15"/>
    </location>
</feature>
<organism evidence="7 8">
    <name type="scientific">Tetrapyrgos nigripes</name>
    <dbReference type="NCBI Taxonomy" id="182062"/>
    <lineage>
        <taxon>Eukaryota</taxon>
        <taxon>Fungi</taxon>
        <taxon>Dikarya</taxon>
        <taxon>Basidiomycota</taxon>
        <taxon>Agaricomycotina</taxon>
        <taxon>Agaricomycetes</taxon>
        <taxon>Agaricomycetidae</taxon>
        <taxon>Agaricales</taxon>
        <taxon>Marasmiineae</taxon>
        <taxon>Marasmiaceae</taxon>
        <taxon>Tetrapyrgos</taxon>
    </lineage>
</organism>
<comment type="caution">
    <text evidence="7">The sequence shown here is derived from an EMBL/GenBank/DDBJ whole genome shotgun (WGS) entry which is preliminary data.</text>
</comment>
<dbReference type="OrthoDB" id="438440at2759"/>
<evidence type="ECO:0000256" key="2">
    <source>
        <dbReference type="ARBA" id="ARBA00043996"/>
    </source>
</evidence>
<dbReference type="AlphaFoldDB" id="A0A8H5FM97"/>
<dbReference type="PANTHER" id="PTHR45856">
    <property type="entry name" value="ALPHA/BETA-HYDROLASES SUPERFAMILY PROTEIN"/>
    <property type="match status" value="1"/>
</dbReference>
<dbReference type="EMBL" id="JAACJM010000160">
    <property type="protein sequence ID" value="KAF5341593.1"/>
    <property type="molecule type" value="Genomic_DNA"/>
</dbReference>
<dbReference type="SUPFAM" id="SSF53474">
    <property type="entry name" value="alpha/beta-Hydrolases"/>
    <property type="match status" value="1"/>
</dbReference>
<dbReference type="CDD" id="cd00519">
    <property type="entry name" value="Lipase_3"/>
    <property type="match status" value="1"/>
</dbReference>
<name>A0A8H5FM97_9AGAR</name>
<comment type="similarity">
    <text evidence="2">Belongs to the AB hydrolase superfamily. Lipase family. Class 3 subfamily.</text>
</comment>
<proteinExistence type="inferred from homology"/>
<keyword evidence="1" id="KW-1015">Disulfide bond</keyword>
<feature type="domain" description="Fungal lipase-type" evidence="6">
    <location>
        <begin position="120"/>
        <end position="259"/>
    </location>
</feature>
<dbReference type="Gene3D" id="3.40.50.1820">
    <property type="entry name" value="alpha/beta hydrolase"/>
    <property type="match status" value="1"/>
</dbReference>
<evidence type="ECO:0000256" key="3">
    <source>
        <dbReference type="ARBA" id="ARBA00047591"/>
    </source>
</evidence>
<reference evidence="7 8" key="1">
    <citation type="journal article" date="2020" name="ISME J.">
        <title>Uncovering the hidden diversity of litter-decomposition mechanisms in mushroom-forming fungi.</title>
        <authorList>
            <person name="Floudas D."/>
            <person name="Bentzer J."/>
            <person name="Ahren D."/>
            <person name="Johansson T."/>
            <person name="Persson P."/>
            <person name="Tunlid A."/>
        </authorList>
    </citation>
    <scope>NUCLEOTIDE SEQUENCE [LARGE SCALE GENOMIC DNA]</scope>
    <source>
        <strain evidence="7 8">CBS 291.85</strain>
    </source>
</reference>
<dbReference type="GO" id="GO:0006629">
    <property type="term" value="P:lipid metabolic process"/>
    <property type="evidence" value="ECO:0007669"/>
    <property type="project" value="InterPro"/>
</dbReference>
<accession>A0A8H5FM97</accession>
<dbReference type="PANTHER" id="PTHR45856:SF24">
    <property type="entry name" value="FUNGAL LIPASE-LIKE DOMAIN-CONTAINING PROTEIN"/>
    <property type="match status" value="1"/>
</dbReference>
<evidence type="ECO:0000313" key="7">
    <source>
        <dbReference type="EMBL" id="KAF5341593.1"/>
    </source>
</evidence>
<dbReference type="Proteomes" id="UP000559256">
    <property type="component" value="Unassembled WGS sequence"/>
</dbReference>
<dbReference type="InterPro" id="IPR029058">
    <property type="entry name" value="AB_hydrolase_fold"/>
</dbReference>
<comment type="catalytic activity">
    <reaction evidence="4">
        <text>a monoacylglycerol + H2O = glycerol + a fatty acid + H(+)</text>
        <dbReference type="Rhea" id="RHEA:15245"/>
        <dbReference type="ChEBI" id="CHEBI:15377"/>
        <dbReference type="ChEBI" id="CHEBI:15378"/>
        <dbReference type="ChEBI" id="CHEBI:17408"/>
        <dbReference type="ChEBI" id="CHEBI:17754"/>
        <dbReference type="ChEBI" id="CHEBI:28868"/>
    </reaction>
</comment>
<evidence type="ECO:0000256" key="1">
    <source>
        <dbReference type="ARBA" id="ARBA00023157"/>
    </source>
</evidence>
<dbReference type="InterPro" id="IPR051218">
    <property type="entry name" value="Sec_MonoDiacylglyc_Lipase"/>
</dbReference>
<comment type="catalytic activity">
    <reaction evidence="3">
        <text>a diacylglycerol + H2O = a monoacylglycerol + a fatty acid + H(+)</text>
        <dbReference type="Rhea" id="RHEA:32731"/>
        <dbReference type="ChEBI" id="CHEBI:15377"/>
        <dbReference type="ChEBI" id="CHEBI:15378"/>
        <dbReference type="ChEBI" id="CHEBI:17408"/>
        <dbReference type="ChEBI" id="CHEBI:18035"/>
        <dbReference type="ChEBI" id="CHEBI:28868"/>
    </reaction>
</comment>